<evidence type="ECO:0000313" key="3">
    <source>
        <dbReference type="Proteomes" id="UP000235786"/>
    </source>
</evidence>
<protein>
    <submittedName>
        <fullName evidence="2">Uncharacterized protein</fullName>
    </submittedName>
</protein>
<name>A0A2J6RJY2_HYAVF</name>
<evidence type="ECO:0000313" key="2">
    <source>
        <dbReference type="EMBL" id="PMD38801.1"/>
    </source>
</evidence>
<feature type="region of interest" description="Disordered" evidence="1">
    <location>
        <begin position="100"/>
        <end position="212"/>
    </location>
</feature>
<organism evidence="2 3">
    <name type="scientific">Hyaloscypha variabilis (strain UAMH 11265 / GT02V1 / F)</name>
    <name type="common">Meliniomyces variabilis</name>
    <dbReference type="NCBI Taxonomy" id="1149755"/>
    <lineage>
        <taxon>Eukaryota</taxon>
        <taxon>Fungi</taxon>
        <taxon>Dikarya</taxon>
        <taxon>Ascomycota</taxon>
        <taxon>Pezizomycotina</taxon>
        <taxon>Leotiomycetes</taxon>
        <taxon>Helotiales</taxon>
        <taxon>Hyaloscyphaceae</taxon>
        <taxon>Hyaloscypha</taxon>
        <taxon>Hyaloscypha variabilis</taxon>
    </lineage>
</organism>
<evidence type="ECO:0000256" key="1">
    <source>
        <dbReference type="SAM" id="MobiDB-lite"/>
    </source>
</evidence>
<dbReference type="EMBL" id="KZ613947">
    <property type="protein sequence ID" value="PMD38801.1"/>
    <property type="molecule type" value="Genomic_DNA"/>
</dbReference>
<keyword evidence="3" id="KW-1185">Reference proteome</keyword>
<feature type="compositionally biased region" description="Basic and acidic residues" evidence="1">
    <location>
        <begin position="169"/>
        <end position="182"/>
    </location>
</feature>
<sequence length="437" mass="48623">MMEKVLLFLDYECHRAGIELPWDDLVRRLSPGSSGACLTQHLEKLRLKLVSEGHMIPPQKLKPEFSMDDKVRALVRVSPTGDPGLVRIVGWDEDLEHPKHNLEVPGITKGSGKYRRDSDGKSSVHGSHRNDPRLKLKYPTEYDDTLQERKDKVSHEKTKARRERARVKRFNDRQLMKLEPVKKAANGPEDGSDQDRPETPQPTRRSTRKSAAKMKNMCEDAMMQFSSDSSVASQEASTLPVKLSISPEKLSTFPTGQTGSSPGEVDEADRIDDEAIENAIVGTVNFQNGNSEKENLEDSNADGVVPFPDFENRQPSAAPVTEHTADERVAEEVGDEMHDVPESMGPSTNYHGHNRVSTLYSVNQPASRHVSNEWSLTPEGEDDVFGASRYASQPDMYMSNGHADMMSNPVSSLLLDSFDALANGLATELRLPRPQPI</sequence>
<dbReference type="AlphaFoldDB" id="A0A2J6RJY2"/>
<dbReference type="OrthoDB" id="3903267at2759"/>
<reference evidence="2 3" key="1">
    <citation type="submission" date="2016-04" db="EMBL/GenBank/DDBJ databases">
        <title>A degradative enzymes factory behind the ericoid mycorrhizal symbiosis.</title>
        <authorList>
            <consortium name="DOE Joint Genome Institute"/>
            <person name="Martino E."/>
            <person name="Morin E."/>
            <person name="Grelet G."/>
            <person name="Kuo A."/>
            <person name="Kohler A."/>
            <person name="Daghino S."/>
            <person name="Barry K."/>
            <person name="Choi C."/>
            <person name="Cichocki N."/>
            <person name="Clum A."/>
            <person name="Copeland A."/>
            <person name="Hainaut M."/>
            <person name="Haridas S."/>
            <person name="Labutti K."/>
            <person name="Lindquist E."/>
            <person name="Lipzen A."/>
            <person name="Khouja H.-R."/>
            <person name="Murat C."/>
            <person name="Ohm R."/>
            <person name="Olson A."/>
            <person name="Spatafora J."/>
            <person name="Veneault-Fourrey C."/>
            <person name="Henrissat B."/>
            <person name="Grigoriev I."/>
            <person name="Martin F."/>
            <person name="Perotto S."/>
        </authorList>
    </citation>
    <scope>NUCLEOTIDE SEQUENCE [LARGE SCALE GENOMIC DNA]</scope>
    <source>
        <strain evidence="2 3">F</strain>
    </source>
</reference>
<accession>A0A2J6RJY2</accession>
<proteinExistence type="predicted"/>
<gene>
    <name evidence="2" type="ORF">L207DRAFT_44097</name>
</gene>
<dbReference type="STRING" id="1149755.A0A2J6RJY2"/>
<feature type="compositionally biased region" description="Basic and acidic residues" evidence="1">
    <location>
        <begin position="114"/>
        <end position="157"/>
    </location>
</feature>
<feature type="compositionally biased region" description="Basic residues" evidence="1">
    <location>
        <begin position="158"/>
        <end position="168"/>
    </location>
</feature>
<dbReference type="Proteomes" id="UP000235786">
    <property type="component" value="Unassembled WGS sequence"/>
</dbReference>